<gene>
    <name evidence="1" type="ORF">PG991_003157</name>
</gene>
<evidence type="ECO:0000313" key="2">
    <source>
        <dbReference type="Proteomes" id="UP001396898"/>
    </source>
</evidence>
<dbReference type="Proteomes" id="UP001396898">
    <property type="component" value="Unassembled WGS sequence"/>
</dbReference>
<comment type="caution">
    <text evidence="1">The sequence shown here is derived from an EMBL/GenBank/DDBJ whole genome shotgun (WGS) entry which is preliminary data.</text>
</comment>
<sequence length="167" mass="18946">MKLLFWDPWKLTKRGQYGAAEKDSRIHSVLEEDLDNYRVRTVPWLHSEPSAILTEPSIICSVDHGGANSFLEAVRQVISPTRHKLFIGYSNNKANNTCFRTAGVPQIVLPVWIDCLDFAIRAEELAEICRRGGGVQVVAARTIIEHVQTWISVKQGFDLFLDEDEDH</sequence>
<keyword evidence="2" id="KW-1185">Reference proteome</keyword>
<reference evidence="1 2" key="1">
    <citation type="submission" date="2023-01" db="EMBL/GenBank/DDBJ databases">
        <title>Analysis of 21 Apiospora genomes using comparative genomics revels a genus with tremendous synthesis potential of carbohydrate active enzymes and secondary metabolites.</title>
        <authorList>
            <person name="Sorensen T."/>
        </authorList>
    </citation>
    <scope>NUCLEOTIDE SEQUENCE [LARGE SCALE GENOMIC DNA]</scope>
    <source>
        <strain evidence="1 2">CBS 20057</strain>
    </source>
</reference>
<name>A0ABR1SHK7_9PEZI</name>
<protein>
    <submittedName>
        <fullName evidence="1">UDP-glucoronosyl and UDP-glucosyl transferase</fullName>
    </submittedName>
</protein>
<proteinExistence type="predicted"/>
<evidence type="ECO:0000313" key="1">
    <source>
        <dbReference type="EMBL" id="KAK8033759.1"/>
    </source>
</evidence>
<dbReference type="EMBL" id="JAQQWI010000006">
    <property type="protein sequence ID" value="KAK8033759.1"/>
    <property type="molecule type" value="Genomic_DNA"/>
</dbReference>
<organism evidence="1 2">
    <name type="scientific">Apiospora marii</name>
    <dbReference type="NCBI Taxonomy" id="335849"/>
    <lineage>
        <taxon>Eukaryota</taxon>
        <taxon>Fungi</taxon>
        <taxon>Dikarya</taxon>
        <taxon>Ascomycota</taxon>
        <taxon>Pezizomycotina</taxon>
        <taxon>Sordariomycetes</taxon>
        <taxon>Xylariomycetidae</taxon>
        <taxon>Amphisphaeriales</taxon>
        <taxon>Apiosporaceae</taxon>
        <taxon>Apiospora</taxon>
    </lineage>
</organism>
<dbReference type="Gene3D" id="3.40.50.2000">
    <property type="entry name" value="Glycogen Phosphorylase B"/>
    <property type="match status" value="1"/>
</dbReference>
<accession>A0ABR1SHK7</accession>
<dbReference type="GO" id="GO:0016740">
    <property type="term" value="F:transferase activity"/>
    <property type="evidence" value="ECO:0007669"/>
    <property type="project" value="UniProtKB-KW"/>
</dbReference>
<keyword evidence="1" id="KW-0808">Transferase</keyword>